<dbReference type="Proteomes" id="UP000828390">
    <property type="component" value="Unassembled WGS sequence"/>
</dbReference>
<gene>
    <name evidence="2" type="ORF">DPMN_130228</name>
</gene>
<organism evidence="2 3">
    <name type="scientific">Dreissena polymorpha</name>
    <name type="common">Zebra mussel</name>
    <name type="synonym">Mytilus polymorpha</name>
    <dbReference type="NCBI Taxonomy" id="45954"/>
    <lineage>
        <taxon>Eukaryota</taxon>
        <taxon>Metazoa</taxon>
        <taxon>Spiralia</taxon>
        <taxon>Lophotrochozoa</taxon>
        <taxon>Mollusca</taxon>
        <taxon>Bivalvia</taxon>
        <taxon>Autobranchia</taxon>
        <taxon>Heteroconchia</taxon>
        <taxon>Euheterodonta</taxon>
        <taxon>Imparidentia</taxon>
        <taxon>Neoheterodontei</taxon>
        <taxon>Myida</taxon>
        <taxon>Dreissenoidea</taxon>
        <taxon>Dreissenidae</taxon>
        <taxon>Dreissena</taxon>
    </lineage>
</organism>
<proteinExistence type="predicted"/>
<reference evidence="2" key="1">
    <citation type="journal article" date="2019" name="bioRxiv">
        <title>The Genome of the Zebra Mussel, Dreissena polymorpha: A Resource for Invasive Species Research.</title>
        <authorList>
            <person name="McCartney M.A."/>
            <person name="Auch B."/>
            <person name="Kono T."/>
            <person name="Mallez S."/>
            <person name="Zhang Y."/>
            <person name="Obille A."/>
            <person name="Becker A."/>
            <person name="Abrahante J.E."/>
            <person name="Garbe J."/>
            <person name="Badalamenti J.P."/>
            <person name="Herman A."/>
            <person name="Mangelson H."/>
            <person name="Liachko I."/>
            <person name="Sullivan S."/>
            <person name="Sone E.D."/>
            <person name="Koren S."/>
            <person name="Silverstein K.A.T."/>
            <person name="Beckman K.B."/>
            <person name="Gohl D.M."/>
        </authorList>
    </citation>
    <scope>NUCLEOTIDE SEQUENCE</scope>
    <source>
        <strain evidence="2">Duluth1</strain>
        <tissue evidence="2">Whole animal</tissue>
    </source>
</reference>
<keyword evidence="3" id="KW-1185">Reference proteome</keyword>
<evidence type="ECO:0000256" key="1">
    <source>
        <dbReference type="SAM" id="MobiDB-lite"/>
    </source>
</evidence>
<name>A0A9D4JXE6_DREPO</name>
<feature type="region of interest" description="Disordered" evidence="1">
    <location>
        <begin position="46"/>
        <end position="74"/>
    </location>
</feature>
<evidence type="ECO:0000313" key="2">
    <source>
        <dbReference type="EMBL" id="KAH3828275.1"/>
    </source>
</evidence>
<sequence length="112" mass="12522">MARQRPTRLVMGPCIVEIGRIVMRNVQYQFKVSRCRNEEPHLNPLTIDPGFQGFSANSEGGNSGQDGRTAEKSNIIPIFSPKSMRIITITTSASWSMPCTPHQTPYIPCRLC</sequence>
<dbReference type="AlphaFoldDB" id="A0A9D4JXE6"/>
<comment type="caution">
    <text evidence="2">The sequence shown here is derived from an EMBL/GenBank/DDBJ whole genome shotgun (WGS) entry which is preliminary data.</text>
</comment>
<reference evidence="2" key="2">
    <citation type="submission" date="2020-11" db="EMBL/GenBank/DDBJ databases">
        <authorList>
            <person name="McCartney M.A."/>
            <person name="Auch B."/>
            <person name="Kono T."/>
            <person name="Mallez S."/>
            <person name="Becker A."/>
            <person name="Gohl D.M."/>
            <person name="Silverstein K.A.T."/>
            <person name="Koren S."/>
            <person name="Bechman K.B."/>
            <person name="Herman A."/>
            <person name="Abrahante J.E."/>
            <person name="Garbe J."/>
        </authorList>
    </citation>
    <scope>NUCLEOTIDE SEQUENCE</scope>
    <source>
        <strain evidence="2">Duluth1</strain>
        <tissue evidence="2">Whole animal</tissue>
    </source>
</reference>
<accession>A0A9D4JXE6</accession>
<dbReference type="EMBL" id="JAIWYP010000005">
    <property type="protein sequence ID" value="KAH3828275.1"/>
    <property type="molecule type" value="Genomic_DNA"/>
</dbReference>
<evidence type="ECO:0000313" key="3">
    <source>
        <dbReference type="Proteomes" id="UP000828390"/>
    </source>
</evidence>
<protein>
    <submittedName>
        <fullName evidence="2">Uncharacterized protein</fullName>
    </submittedName>
</protein>